<sequence length="69" mass="7758">MSLLKKAQTFISIFNEVRAKNEAQRQSSNNLNVALKNAAEMRAEMNGFSLKPQSVLLTLLTIMVVVFMQ</sequence>
<name>A0A378MY17_MANHA</name>
<evidence type="ECO:0000313" key="2">
    <source>
        <dbReference type="EMBL" id="STY60994.1"/>
    </source>
</evidence>
<dbReference type="AlphaFoldDB" id="A0A378MY17"/>
<accession>A0A378MY17</accession>
<evidence type="ECO:0000313" key="3">
    <source>
        <dbReference type="Proteomes" id="UP000254802"/>
    </source>
</evidence>
<organism evidence="2 3">
    <name type="scientific">Mannheimia haemolytica</name>
    <name type="common">Pasteurella haemolytica</name>
    <dbReference type="NCBI Taxonomy" id="75985"/>
    <lineage>
        <taxon>Bacteria</taxon>
        <taxon>Pseudomonadati</taxon>
        <taxon>Pseudomonadota</taxon>
        <taxon>Gammaproteobacteria</taxon>
        <taxon>Pasteurellales</taxon>
        <taxon>Pasteurellaceae</taxon>
        <taxon>Mannheimia</taxon>
    </lineage>
</organism>
<keyword evidence="1" id="KW-0812">Transmembrane</keyword>
<proteinExistence type="predicted"/>
<dbReference type="EMBL" id="UGPN01000002">
    <property type="protein sequence ID" value="STY60994.1"/>
    <property type="molecule type" value="Genomic_DNA"/>
</dbReference>
<keyword evidence="1" id="KW-1133">Transmembrane helix</keyword>
<feature type="transmembrane region" description="Helical" evidence="1">
    <location>
        <begin position="50"/>
        <end position="68"/>
    </location>
</feature>
<evidence type="ECO:0000256" key="1">
    <source>
        <dbReference type="SAM" id="Phobius"/>
    </source>
</evidence>
<reference evidence="2 3" key="1">
    <citation type="submission" date="2018-06" db="EMBL/GenBank/DDBJ databases">
        <authorList>
            <consortium name="Pathogen Informatics"/>
            <person name="Doyle S."/>
        </authorList>
    </citation>
    <scope>NUCLEOTIDE SEQUENCE [LARGE SCALE GENOMIC DNA]</scope>
    <source>
        <strain evidence="2 3">NCTC10638</strain>
    </source>
</reference>
<keyword evidence="1" id="KW-0472">Membrane</keyword>
<gene>
    <name evidence="2" type="ORF">NCTC10638_02201</name>
</gene>
<protein>
    <submittedName>
        <fullName evidence="2">Uncharacterized protein</fullName>
    </submittedName>
</protein>
<dbReference type="Proteomes" id="UP000254802">
    <property type="component" value="Unassembled WGS sequence"/>
</dbReference>